<dbReference type="Proteomes" id="UP000221165">
    <property type="component" value="Unassembled WGS sequence"/>
</dbReference>
<dbReference type="GO" id="GO:0005634">
    <property type="term" value="C:nucleus"/>
    <property type="evidence" value="ECO:0007669"/>
    <property type="project" value="TreeGrafter"/>
</dbReference>
<proteinExistence type="inferred from homology"/>
<dbReference type="GO" id="GO:0005829">
    <property type="term" value="C:cytosol"/>
    <property type="evidence" value="ECO:0007669"/>
    <property type="project" value="TreeGrafter"/>
</dbReference>
<evidence type="ECO:0000313" key="4">
    <source>
        <dbReference type="EMBL" id="PHJ18790.1"/>
    </source>
</evidence>
<dbReference type="RefSeq" id="XP_067920495.1">
    <property type="nucleotide sequence ID" value="XM_068067529.1"/>
</dbReference>
<organism evidence="4 5">
    <name type="scientific">Cystoisospora suis</name>
    <dbReference type="NCBI Taxonomy" id="483139"/>
    <lineage>
        <taxon>Eukaryota</taxon>
        <taxon>Sar</taxon>
        <taxon>Alveolata</taxon>
        <taxon>Apicomplexa</taxon>
        <taxon>Conoidasida</taxon>
        <taxon>Coccidia</taxon>
        <taxon>Eucoccidiorida</taxon>
        <taxon>Eimeriorina</taxon>
        <taxon>Sarcocystidae</taxon>
        <taxon>Cystoisospora</taxon>
    </lineage>
</organism>
<gene>
    <name evidence="4" type="ORF">CSUI_007383</name>
</gene>
<dbReference type="VEuPathDB" id="ToxoDB:CSUI_007383"/>
<feature type="compositionally biased region" description="Basic and acidic residues" evidence="3">
    <location>
        <begin position="405"/>
        <end position="420"/>
    </location>
</feature>
<feature type="compositionally biased region" description="Basic and acidic residues" evidence="3">
    <location>
        <begin position="42"/>
        <end position="60"/>
    </location>
</feature>
<dbReference type="PANTHER" id="PTHR12634">
    <property type="entry name" value="SIT4 YEAST -ASSOCIATING PROTEIN-RELATED"/>
    <property type="match status" value="1"/>
</dbReference>
<feature type="non-terminal residue" evidence="4">
    <location>
        <position position="479"/>
    </location>
</feature>
<comment type="caution">
    <text evidence="4">The sequence shown here is derived from an EMBL/GenBank/DDBJ whole genome shotgun (WGS) entry which is preliminary data.</text>
</comment>
<protein>
    <submittedName>
        <fullName evidence="4">Sit4 phosphatase-associated protein</fullName>
    </submittedName>
</protein>
<dbReference type="GO" id="GO:0019903">
    <property type="term" value="F:protein phosphatase binding"/>
    <property type="evidence" value="ECO:0007669"/>
    <property type="project" value="InterPro"/>
</dbReference>
<evidence type="ECO:0000313" key="5">
    <source>
        <dbReference type="Proteomes" id="UP000221165"/>
    </source>
</evidence>
<keyword evidence="2" id="KW-0131">Cell cycle</keyword>
<feature type="non-terminal residue" evidence="4">
    <location>
        <position position="1"/>
    </location>
</feature>
<reference evidence="4 5" key="1">
    <citation type="journal article" date="2017" name="Int. J. Parasitol.">
        <title>The genome of the protozoan parasite Cystoisospora suis and a reverse vaccinology approach to identify vaccine candidates.</title>
        <authorList>
            <person name="Palmieri N."/>
            <person name="Shrestha A."/>
            <person name="Ruttkowski B."/>
            <person name="Beck T."/>
            <person name="Vogl C."/>
            <person name="Tomley F."/>
            <person name="Blake D.P."/>
            <person name="Joachim A."/>
        </authorList>
    </citation>
    <scope>NUCLEOTIDE SEQUENCE [LARGE SCALE GENOMIC DNA]</scope>
    <source>
        <strain evidence="4 5">Wien I</strain>
    </source>
</reference>
<accession>A0A2C6KE72</accession>
<feature type="region of interest" description="Disordered" evidence="3">
    <location>
        <begin position="19"/>
        <end position="141"/>
    </location>
</feature>
<feature type="compositionally biased region" description="Basic residues" evidence="3">
    <location>
        <begin position="79"/>
        <end position="91"/>
    </location>
</feature>
<evidence type="ECO:0000256" key="2">
    <source>
        <dbReference type="ARBA" id="ARBA00023306"/>
    </source>
</evidence>
<feature type="compositionally biased region" description="Acidic residues" evidence="3">
    <location>
        <begin position="124"/>
        <end position="135"/>
    </location>
</feature>
<comment type="similarity">
    <text evidence="1">Belongs to the SAPS family.</text>
</comment>
<dbReference type="OrthoDB" id="295029at2759"/>
<dbReference type="GeneID" id="94430740"/>
<name>A0A2C6KE72_9APIC</name>
<feature type="region of interest" description="Disordered" evidence="3">
    <location>
        <begin position="368"/>
        <end position="426"/>
    </location>
</feature>
<evidence type="ECO:0000256" key="3">
    <source>
        <dbReference type="SAM" id="MobiDB-lite"/>
    </source>
</evidence>
<dbReference type="EMBL" id="MIGC01003891">
    <property type="protein sequence ID" value="PHJ18790.1"/>
    <property type="molecule type" value="Genomic_DNA"/>
</dbReference>
<dbReference type="InterPro" id="IPR007587">
    <property type="entry name" value="SAPS"/>
</dbReference>
<feature type="compositionally biased region" description="Basic and acidic residues" evidence="3">
    <location>
        <begin position="113"/>
        <end position="123"/>
    </location>
</feature>
<feature type="compositionally biased region" description="Low complexity" evidence="3">
    <location>
        <begin position="19"/>
        <end position="29"/>
    </location>
</feature>
<dbReference type="GO" id="GO:0019888">
    <property type="term" value="F:protein phosphatase regulator activity"/>
    <property type="evidence" value="ECO:0007669"/>
    <property type="project" value="TreeGrafter"/>
</dbReference>
<keyword evidence="5" id="KW-1185">Reference proteome</keyword>
<dbReference type="PANTHER" id="PTHR12634:SF8">
    <property type="entry name" value="FIERY MOUNTAIN, ISOFORM D"/>
    <property type="match status" value="1"/>
</dbReference>
<dbReference type="AlphaFoldDB" id="A0A2C6KE72"/>
<evidence type="ECO:0000256" key="1">
    <source>
        <dbReference type="ARBA" id="ARBA00006180"/>
    </source>
</evidence>
<sequence>PSSGHDRHHDTSSLYSLLGSVSLPSSSSSHCFHEEEEDFEEEKTSRRRREDLSHTPGRGDSEEEEERPELIGSGGRGGERRRRERRRRTRRNGSEDEEEEERKHGPACGFVLDHIRMNERGRDADDEEEEEDFEETRDGEGMRRNLSTQHHQYTSHLEEEEEQACHTDNPHNKIDHSDIDSKRISAASATLALVLNSDQFMQDLHTNEPPLIRFLCSPVVMYEIVSLLTVVPDAETDSHARKFTSPYYAAEVLCSASPAILSTFLTDPECQGARDLFWSFLRDSQPPVNAVLGGYFSRCWQALIKAHPDETVAYLVSRPNAVEDVAKHLYSRSIADLYKCMLYVDQCIPALIDPEKIIPTLFSLLKHTPETRPYPPPPSRSQRRRKEVEEEDPDREGASSSLSHVVKDERETEEKEGRREEEEETEDLMCGLEGQVCVTLVVRELIYQRLFISYFPTLLRDLTSQPAIQQLIDMITSEV</sequence>